<evidence type="ECO:0000313" key="2">
    <source>
        <dbReference type="EMBL" id="KAK8759243.1"/>
    </source>
</evidence>
<evidence type="ECO:0000259" key="1">
    <source>
        <dbReference type="Pfam" id="PF16794"/>
    </source>
</evidence>
<organism evidence="2 3">
    <name type="scientific">Amblyomma americanum</name>
    <name type="common">Lone star tick</name>
    <dbReference type="NCBI Taxonomy" id="6943"/>
    <lineage>
        <taxon>Eukaryota</taxon>
        <taxon>Metazoa</taxon>
        <taxon>Ecdysozoa</taxon>
        <taxon>Arthropoda</taxon>
        <taxon>Chelicerata</taxon>
        <taxon>Arachnida</taxon>
        <taxon>Acari</taxon>
        <taxon>Parasitiformes</taxon>
        <taxon>Ixodida</taxon>
        <taxon>Ixodoidea</taxon>
        <taxon>Ixodidae</taxon>
        <taxon>Amblyomminae</taxon>
        <taxon>Amblyomma</taxon>
    </lineage>
</organism>
<keyword evidence="3" id="KW-1185">Reference proteome</keyword>
<accession>A0AAQ4D9V3</accession>
<dbReference type="Gene3D" id="2.60.40.10">
    <property type="entry name" value="Immunoglobulins"/>
    <property type="match status" value="1"/>
</dbReference>
<protein>
    <recommendedName>
        <fullName evidence="1">Activating transcription factor 7-interacting protein Fn3 domain-containing protein</fullName>
    </recommendedName>
</protein>
<dbReference type="AlphaFoldDB" id="A0AAQ4D9V3"/>
<dbReference type="InterPro" id="IPR056565">
    <property type="entry name" value="Fn3_ATF7IP"/>
</dbReference>
<dbReference type="PANTHER" id="PTHR23210:SF26">
    <property type="entry name" value="ACTIVATING TRANSCRIPTION FACTOR 7-INTERACTING PROTEIN 1"/>
    <property type="match status" value="1"/>
</dbReference>
<sequence>MFTGSGQREPGSLATPGCLCGQQGNHRSDLEFLTLTDSPTLQKGLVLSWNMTFNSLYADIQTYQLYAYQETNAAPATSFWKKVGDVRALPLPMACTLTQFVDGHKYHFAVRAVDVHNRLGPFSDPTSILLK</sequence>
<name>A0AAQ4D9V3_AMBAM</name>
<reference evidence="2 3" key="1">
    <citation type="journal article" date="2023" name="Arcadia Sci">
        <title>De novo assembly of a long-read Amblyomma americanum tick genome.</title>
        <authorList>
            <person name="Chou S."/>
            <person name="Poskanzer K.E."/>
            <person name="Rollins M."/>
            <person name="Thuy-Boun P.S."/>
        </authorList>
    </citation>
    <scope>NUCLEOTIDE SEQUENCE [LARGE SCALE GENOMIC DNA]</scope>
    <source>
        <strain evidence="2">F_SG_1</strain>
        <tissue evidence="2">Salivary glands</tissue>
    </source>
</reference>
<dbReference type="InterPro" id="IPR013783">
    <property type="entry name" value="Ig-like_fold"/>
</dbReference>
<dbReference type="InterPro" id="IPR003961">
    <property type="entry name" value="FN3_dom"/>
</dbReference>
<proteinExistence type="predicted"/>
<dbReference type="GO" id="GO:0006355">
    <property type="term" value="P:regulation of DNA-templated transcription"/>
    <property type="evidence" value="ECO:0007669"/>
    <property type="project" value="TreeGrafter"/>
</dbReference>
<comment type="caution">
    <text evidence="2">The sequence shown here is derived from an EMBL/GenBank/DDBJ whole genome shotgun (WGS) entry which is preliminary data.</text>
</comment>
<dbReference type="Pfam" id="PF16794">
    <property type="entry name" value="fn3_4"/>
    <property type="match status" value="1"/>
</dbReference>
<gene>
    <name evidence="2" type="ORF">V5799_003125</name>
</gene>
<dbReference type="GO" id="GO:0005634">
    <property type="term" value="C:nucleus"/>
    <property type="evidence" value="ECO:0007669"/>
    <property type="project" value="TreeGrafter"/>
</dbReference>
<dbReference type="InterPro" id="IPR036116">
    <property type="entry name" value="FN3_sf"/>
</dbReference>
<dbReference type="InterPro" id="IPR026085">
    <property type="entry name" value="ATF7-int"/>
</dbReference>
<dbReference type="GO" id="GO:0005667">
    <property type="term" value="C:transcription regulator complex"/>
    <property type="evidence" value="ECO:0007669"/>
    <property type="project" value="TreeGrafter"/>
</dbReference>
<dbReference type="Proteomes" id="UP001321473">
    <property type="component" value="Unassembled WGS sequence"/>
</dbReference>
<dbReference type="SUPFAM" id="SSF49265">
    <property type="entry name" value="Fibronectin type III"/>
    <property type="match status" value="1"/>
</dbReference>
<evidence type="ECO:0000313" key="3">
    <source>
        <dbReference type="Proteomes" id="UP001321473"/>
    </source>
</evidence>
<dbReference type="CDD" id="cd00063">
    <property type="entry name" value="FN3"/>
    <property type="match status" value="1"/>
</dbReference>
<feature type="domain" description="Activating transcription factor 7-interacting protein Fn3" evidence="1">
    <location>
        <begin position="41"/>
        <end position="126"/>
    </location>
</feature>
<dbReference type="PANTHER" id="PTHR23210">
    <property type="entry name" value="ACTIVATING TRANSCRIPTION FACTOR 7 INTERACTING PROTEIN"/>
    <property type="match status" value="1"/>
</dbReference>
<dbReference type="GO" id="GO:0003712">
    <property type="term" value="F:transcription coregulator activity"/>
    <property type="evidence" value="ECO:0007669"/>
    <property type="project" value="TreeGrafter"/>
</dbReference>
<dbReference type="EMBL" id="JARKHS020033264">
    <property type="protein sequence ID" value="KAK8759243.1"/>
    <property type="molecule type" value="Genomic_DNA"/>
</dbReference>